<proteinExistence type="predicted"/>
<name>A0A974DZ13_XENLA</name>
<reference evidence="2" key="1">
    <citation type="journal article" date="2016" name="Nature">
        <title>Genome evolution in the allotetraploid frog Xenopus laevis.</title>
        <authorList>
            <person name="Session A.M."/>
            <person name="Uno Y."/>
            <person name="Kwon T."/>
            <person name="Chapman J.A."/>
            <person name="Toyoda A."/>
            <person name="Takahashi S."/>
            <person name="Fukui A."/>
            <person name="Hikosaka A."/>
            <person name="Suzuki A."/>
            <person name="Kondo M."/>
            <person name="van Heeringen S.J."/>
            <person name="Quigley I."/>
            <person name="Heinz S."/>
            <person name="Ogino H."/>
            <person name="Ochi H."/>
            <person name="Hellsten U."/>
            <person name="Lyons J.B."/>
            <person name="Simakov O."/>
            <person name="Putnam N."/>
            <person name="Stites J."/>
            <person name="Kuroki Y."/>
            <person name="Tanaka T."/>
            <person name="Michiue T."/>
            <person name="Watanabe M."/>
            <person name="Bogdanovic O."/>
            <person name="Lister R."/>
            <person name="Georgiou G."/>
            <person name="Paranjpe S.S."/>
            <person name="van Kruijsbergen I."/>
            <person name="Shu S."/>
            <person name="Carlson J."/>
            <person name="Kinoshita T."/>
            <person name="Ohta Y."/>
            <person name="Mawaribuchi S."/>
            <person name="Jenkins J."/>
            <person name="Grimwood J."/>
            <person name="Schmutz J."/>
            <person name="Mitros T."/>
            <person name="Mozaffari S.V."/>
            <person name="Suzuki Y."/>
            <person name="Haramoto Y."/>
            <person name="Yamamoto T.S."/>
            <person name="Takagi C."/>
            <person name="Heald R."/>
            <person name="Miller K."/>
            <person name="Haudenschild C."/>
            <person name="Kitzman J."/>
            <person name="Nakayama T."/>
            <person name="Izutsu Y."/>
            <person name="Robert J."/>
            <person name="Fortriede J."/>
            <person name="Burns K."/>
            <person name="Lotay V."/>
            <person name="Karimi K."/>
            <person name="Yasuoka Y."/>
            <person name="Dichmann D.S."/>
            <person name="Flajnik M.F."/>
            <person name="Houston D.W."/>
            <person name="Shendure J."/>
            <person name="DuPasquier L."/>
            <person name="Vize P.D."/>
            <person name="Zorn A.M."/>
            <person name="Ito M."/>
            <person name="Marcotte E.M."/>
            <person name="Wallingford J.B."/>
            <person name="Ito Y."/>
            <person name="Asashima M."/>
            <person name="Ueno N."/>
            <person name="Matsuda Y."/>
            <person name="Veenstra G.J."/>
            <person name="Fujiyama A."/>
            <person name="Harland R.M."/>
            <person name="Taira M."/>
            <person name="Rokhsar D.S."/>
        </authorList>
    </citation>
    <scope>NUCLEOTIDE SEQUENCE [LARGE SCALE GENOMIC DNA]</scope>
    <source>
        <strain evidence="2">J</strain>
    </source>
</reference>
<gene>
    <name evidence="1" type="ORF">XELAEV_18005661mg</name>
</gene>
<evidence type="ECO:0000313" key="1">
    <source>
        <dbReference type="EMBL" id="OCT99881.1"/>
    </source>
</evidence>
<dbReference type="AlphaFoldDB" id="A0A974DZ13"/>
<evidence type="ECO:0000313" key="2">
    <source>
        <dbReference type="Proteomes" id="UP000694892"/>
    </source>
</evidence>
<dbReference type="Proteomes" id="UP000694892">
    <property type="component" value="Chromosome 1L"/>
</dbReference>
<dbReference type="EMBL" id="CM004466">
    <property type="protein sequence ID" value="OCT99881.1"/>
    <property type="molecule type" value="Genomic_DNA"/>
</dbReference>
<sequence>MEKCVGDPSLASDLPSAKDDFEQALSYVGGDVKCNLPILEEKEIIKEDGSVIKRTMMNKARTQKRTVVKDQHGKHVFVEQLEDVPEVQHKDDLQNDLQQLLNRFCGEDWKKEAE</sequence>
<organism evidence="1 2">
    <name type="scientific">Xenopus laevis</name>
    <name type="common">African clawed frog</name>
    <dbReference type="NCBI Taxonomy" id="8355"/>
    <lineage>
        <taxon>Eukaryota</taxon>
        <taxon>Metazoa</taxon>
        <taxon>Chordata</taxon>
        <taxon>Craniata</taxon>
        <taxon>Vertebrata</taxon>
        <taxon>Euteleostomi</taxon>
        <taxon>Amphibia</taxon>
        <taxon>Batrachia</taxon>
        <taxon>Anura</taxon>
        <taxon>Pipoidea</taxon>
        <taxon>Pipidae</taxon>
        <taxon>Xenopodinae</taxon>
        <taxon>Xenopus</taxon>
        <taxon>Xenopus</taxon>
    </lineage>
</organism>
<accession>A0A974DZ13</accession>
<protein>
    <submittedName>
        <fullName evidence="1">Uncharacterized protein</fullName>
    </submittedName>
</protein>